<organism evidence="1 2">
    <name type="scientific">Mycobacterium heidelbergense</name>
    <dbReference type="NCBI Taxonomy" id="53376"/>
    <lineage>
        <taxon>Bacteria</taxon>
        <taxon>Bacillati</taxon>
        <taxon>Actinomycetota</taxon>
        <taxon>Actinomycetes</taxon>
        <taxon>Mycobacteriales</taxon>
        <taxon>Mycobacteriaceae</taxon>
        <taxon>Mycobacterium</taxon>
        <taxon>Mycobacterium simiae complex</taxon>
    </lineage>
</organism>
<keyword evidence="2" id="KW-1185">Reference proteome</keyword>
<comment type="caution">
    <text evidence="1">The sequence shown here is derived from an EMBL/GenBank/DDBJ whole genome shotgun (WGS) entry which is preliminary data.</text>
</comment>
<proteinExistence type="predicted"/>
<accession>A0A1X0DDE4</accession>
<evidence type="ECO:0000313" key="2">
    <source>
        <dbReference type="Proteomes" id="UP000192566"/>
    </source>
</evidence>
<dbReference type="STRING" id="53376.BST25_19270"/>
<dbReference type="EMBL" id="MVHR01000035">
    <property type="protein sequence ID" value="ORA70426.1"/>
    <property type="molecule type" value="Genomic_DNA"/>
</dbReference>
<name>A0A1X0DDE4_MYCHE</name>
<sequence length="103" mass="11139">MKGIRMCTDNNPAEQSRPEAQTFATTAEFLAAIQPGMHLCSSDFNGWGVVESVDTAAPAVVGVTNADQRRVRVPADTLIDIRGGHCVRIDRVRATLDGQGWEI</sequence>
<reference evidence="1 2" key="1">
    <citation type="submission" date="2017-02" db="EMBL/GenBank/DDBJ databases">
        <title>The new phylogeny of genus Mycobacterium.</title>
        <authorList>
            <person name="Tortoli E."/>
            <person name="Trovato A."/>
            <person name="Cirillo D.M."/>
        </authorList>
    </citation>
    <scope>NUCLEOTIDE SEQUENCE [LARGE SCALE GENOMIC DNA]</scope>
    <source>
        <strain evidence="1 2">DSM 44471</strain>
    </source>
</reference>
<dbReference type="Proteomes" id="UP000192566">
    <property type="component" value="Unassembled WGS sequence"/>
</dbReference>
<evidence type="ECO:0000313" key="1">
    <source>
        <dbReference type="EMBL" id="ORA70426.1"/>
    </source>
</evidence>
<protein>
    <submittedName>
        <fullName evidence="1">Uncharacterized protein</fullName>
    </submittedName>
</protein>
<gene>
    <name evidence="1" type="ORF">BST25_19270</name>
</gene>
<dbReference type="AlphaFoldDB" id="A0A1X0DDE4"/>